<feature type="repeat" description="TPR" evidence="3">
    <location>
        <begin position="35"/>
        <end position="68"/>
    </location>
</feature>
<dbReference type="InterPro" id="IPR011990">
    <property type="entry name" value="TPR-like_helical_dom_sf"/>
</dbReference>
<dbReference type="InterPro" id="IPR019734">
    <property type="entry name" value="TPR_rpt"/>
</dbReference>
<dbReference type="AlphaFoldDB" id="A0A425DK29"/>
<dbReference type="PROSITE" id="PS50005">
    <property type="entry name" value="TPR"/>
    <property type="match status" value="1"/>
</dbReference>
<dbReference type="SMART" id="SM00028">
    <property type="entry name" value="TPR"/>
    <property type="match status" value="2"/>
</dbReference>
<evidence type="ECO:0000313" key="5">
    <source>
        <dbReference type="Proteomes" id="UP000284702"/>
    </source>
</evidence>
<comment type="caution">
    <text evidence="4">The sequence shown here is derived from an EMBL/GenBank/DDBJ whole genome shotgun (WGS) entry which is preliminary data.</text>
</comment>
<dbReference type="Proteomes" id="UP000284702">
    <property type="component" value="Unassembled WGS sequence"/>
</dbReference>
<evidence type="ECO:0000256" key="2">
    <source>
        <dbReference type="ARBA" id="ARBA00022803"/>
    </source>
</evidence>
<dbReference type="Pfam" id="PF07719">
    <property type="entry name" value="TPR_2"/>
    <property type="match status" value="1"/>
</dbReference>
<keyword evidence="2 3" id="KW-0802">TPR repeat</keyword>
<dbReference type="Gene3D" id="1.25.40.10">
    <property type="entry name" value="Tetratricopeptide repeat domain"/>
    <property type="match status" value="1"/>
</dbReference>
<keyword evidence="1" id="KW-0677">Repeat</keyword>
<dbReference type="SUPFAM" id="SSF48452">
    <property type="entry name" value="TPR-like"/>
    <property type="match status" value="1"/>
</dbReference>
<sequence length="99" mass="10989">MELYNNAGVWHKTNGNLVKAAELYAVAIDRFPRHGALLTNAGFLAETMGNRLDAIHYYLKALELDPTNDQIQTNFYNLQAKLAVPDVDSELAPMPLEAS</sequence>
<reference evidence="4" key="1">
    <citation type="submission" date="2018-07" db="EMBL/GenBank/DDBJ databases">
        <title>Annotation of Aphanomyces astaci genome assembly.</title>
        <authorList>
            <person name="Studholme D.J."/>
        </authorList>
    </citation>
    <scope>NUCLEOTIDE SEQUENCE [LARGE SCALE GENOMIC DNA]</scope>
    <source>
        <strain evidence="4">Pc</strain>
    </source>
</reference>
<protein>
    <submittedName>
        <fullName evidence="4">Uncharacterized protein</fullName>
    </submittedName>
</protein>
<proteinExistence type="predicted"/>
<accession>A0A425DK29</accession>
<evidence type="ECO:0000313" key="4">
    <source>
        <dbReference type="EMBL" id="RQM29632.1"/>
    </source>
</evidence>
<evidence type="ECO:0000256" key="1">
    <source>
        <dbReference type="ARBA" id="ARBA00022737"/>
    </source>
</evidence>
<organism evidence="4 5">
    <name type="scientific">Aphanomyces astaci</name>
    <name type="common">Crayfish plague agent</name>
    <dbReference type="NCBI Taxonomy" id="112090"/>
    <lineage>
        <taxon>Eukaryota</taxon>
        <taxon>Sar</taxon>
        <taxon>Stramenopiles</taxon>
        <taxon>Oomycota</taxon>
        <taxon>Saprolegniomycetes</taxon>
        <taxon>Saprolegniales</taxon>
        <taxon>Verrucalvaceae</taxon>
        <taxon>Aphanomyces</taxon>
    </lineage>
</organism>
<keyword evidence="5" id="KW-1185">Reference proteome</keyword>
<evidence type="ECO:0000256" key="3">
    <source>
        <dbReference type="PROSITE-ProRule" id="PRU00339"/>
    </source>
</evidence>
<dbReference type="InterPro" id="IPR013105">
    <property type="entry name" value="TPR_2"/>
</dbReference>
<name>A0A425DK29_APHAT</name>
<gene>
    <name evidence="4" type="ORF">B5M09_005936</name>
</gene>
<dbReference type="EMBL" id="MZMZ02001238">
    <property type="protein sequence ID" value="RQM29632.1"/>
    <property type="molecule type" value="Genomic_DNA"/>
</dbReference>